<protein>
    <submittedName>
        <fullName evidence="3">HET-domain-containing protein</fullName>
    </submittedName>
</protein>
<dbReference type="Proteomes" id="UP000235786">
    <property type="component" value="Unassembled WGS sequence"/>
</dbReference>
<dbReference type="InterPro" id="IPR010730">
    <property type="entry name" value="HET"/>
</dbReference>
<feature type="domain" description="DUF8212" evidence="2">
    <location>
        <begin position="235"/>
        <end position="256"/>
    </location>
</feature>
<dbReference type="PANTHER" id="PTHR10622:SF10">
    <property type="entry name" value="HET DOMAIN-CONTAINING PROTEIN"/>
    <property type="match status" value="1"/>
</dbReference>
<evidence type="ECO:0000259" key="2">
    <source>
        <dbReference type="Pfam" id="PF26640"/>
    </source>
</evidence>
<dbReference type="InterPro" id="IPR058525">
    <property type="entry name" value="DUF8212"/>
</dbReference>
<feature type="non-terminal residue" evidence="3">
    <location>
        <position position="256"/>
    </location>
</feature>
<reference evidence="3 4" key="1">
    <citation type="submission" date="2016-04" db="EMBL/GenBank/DDBJ databases">
        <title>A degradative enzymes factory behind the ericoid mycorrhizal symbiosis.</title>
        <authorList>
            <consortium name="DOE Joint Genome Institute"/>
            <person name="Martino E."/>
            <person name="Morin E."/>
            <person name="Grelet G."/>
            <person name="Kuo A."/>
            <person name="Kohler A."/>
            <person name="Daghino S."/>
            <person name="Barry K."/>
            <person name="Choi C."/>
            <person name="Cichocki N."/>
            <person name="Clum A."/>
            <person name="Copeland A."/>
            <person name="Hainaut M."/>
            <person name="Haridas S."/>
            <person name="Labutti K."/>
            <person name="Lindquist E."/>
            <person name="Lipzen A."/>
            <person name="Khouja H.-R."/>
            <person name="Murat C."/>
            <person name="Ohm R."/>
            <person name="Olson A."/>
            <person name="Spatafora J."/>
            <person name="Veneault-Fourrey C."/>
            <person name="Henrissat B."/>
            <person name="Grigoriev I."/>
            <person name="Martin F."/>
            <person name="Perotto S."/>
        </authorList>
    </citation>
    <scope>NUCLEOTIDE SEQUENCE [LARGE SCALE GENOMIC DNA]</scope>
    <source>
        <strain evidence="3 4">F</strain>
    </source>
</reference>
<dbReference type="AlphaFoldDB" id="A0A2J6RFZ7"/>
<dbReference type="Pfam" id="PF06985">
    <property type="entry name" value="HET"/>
    <property type="match status" value="1"/>
</dbReference>
<keyword evidence="4" id="KW-1185">Reference proteome</keyword>
<sequence length="256" mass="29751">MWLINTSRLSLELFHGDKIPPYAILSHTWGDDEVSFQEFTQLSEAKNDKTTNKDGYRKITAACAQALKDGYGYAWIDTCCIDKTSSAELTEAINSMFSWYRISQICYVHLSDFKLDAAEVALQQERFDVEFRQCRWFTRGWCLQELLAPKYMRFFNQKWQEIGAKGPLSRLISDITGIPEVVLIVPPKRDLQDLPVAARISWMRKRETTRVEDLSYSLLGILNVNMPMLYGEGQNAFLRLQEEIMKKYNDLSIFAW</sequence>
<proteinExistence type="predicted"/>
<organism evidence="3 4">
    <name type="scientific">Hyaloscypha variabilis (strain UAMH 11265 / GT02V1 / F)</name>
    <name type="common">Meliniomyces variabilis</name>
    <dbReference type="NCBI Taxonomy" id="1149755"/>
    <lineage>
        <taxon>Eukaryota</taxon>
        <taxon>Fungi</taxon>
        <taxon>Dikarya</taxon>
        <taxon>Ascomycota</taxon>
        <taxon>Pezizomycotina</taxon>
        <taxon>Leotiomycetes</taxon>
        <taxon>Helotiales</taxon>
        <taxon>Hyaloscyphaceae</taxon>
        <taxon>Hyaloscypha</taxon>
        <taxon>Hyaloscypha variabilis</taxon>
    </lineage>
</organism>
<evidence type="ECO:0000313" key="4">
    <source>
        <dbReference type="Proteomes" id="UP000235786"/>
    </source>
</evidence>
<dbReference type="OrthoDB" id="674604at2759"/>
<dbReference type="Pfam" id="PF26640">
    <property type="entry name" value="DUF8212"/>
    <property type="match status" value="1"/>
</dbReference>
<gene>
    <name evidence="3" type="ORF">L207DRAFT_384836</name>
</gene>
<name>A0A2J6RFZ7_HYAVF</name>
<dbReference type="PANTHER" id="PTHR10622">
    <property type="entry name" value="HET DOMAIN-CONTAINING PROTEIN"/>
    <property type="match status" value="1"/>
</dbReference>
<accession>A0A2J6RFZ7</accession>
<dbReference type="EMBL" id="KZ613949">
    <property type="protein sequence ID" value="PMD37447.1"/>
    <property type="molecule type" value="Genomic_DNA"/>
</dbReference>
<evidence type="ECO:0000259" key="1">
    <source>
        <dbReference type="Pfam" id="PF06985"/>
    </source>
</evidence>
<feature type="domain" description="Heterokaryon incompatibility" evidence="1">
    <location>
        <begin position="22"/>
        <end position="116"/>
    </location>
</feature>
<evidence type="ECO:0000313" key="3">
    <source>
        <dbReference type="EMBL" id="PMD37447.1"/>
    </source>
</evidence>